<gene>
    <name evidence="3" type="ORF">Pan44_28630</name>
</gene>
<feature type="compositionally biased region" description="Basic and acidic residues" evidence="1">
    <location>
        <begin position="144"/>
        <end position="155"/>
    </location>
</feature>
<dbReference type="InParanoid" id="A0A517SFA6"/>
<organism evidence="3 4">
    <name type="scientific">Caulifigura coniformis</name>
    <dbReference type="NCBI Taxonomy" id="2527983"/>
    <lineage>
        <taxon>Bacteria</taxon>
        <taxon>Pseudomonadati</taxon>
        <taxon>Planctomycetota</taxon>
        <taxon>Planctomycetia</taxon>
        <taxon>Planctomycetales</taxon>
        <taxon>Planctomycetaceae</taxon>
        <taxon>Caulifigura</taxon>
    </lineage>
</organism>
<reference evidence="3 4" key="1">
    <citation type="submission" date="2019-02" db="EMBL/GenBank/DDBJ databases">
        <title>Deep-cultivation of Planctomycetes and their phenomic and genomic characterization uncovers novel biology.</title>
        <authorList>
            <person name="Wiegand S."/>
            <person name="Jogler M."/>
            <person name="Boedeker C."/>
            <person name="Pinto D."/>
            <person name="Vollmers J."/>
            <person name="Rivas-Marin E."/>
            <person name="Kohn T."/>
            <person name="Peeters S.H."/>
            <person name="Heuer A."/>
            <person name="Rast P."/>
            <person name="Oberbeckmann S."/>
            <person name="Bunk B."/>
            <person name="Jeske O."/>
            <person name="Meyerdierks A."/>
            <person name="Storesund J.E."/>
            <person name="Kallscheuer N."/>
            <person name="Luecker S."/>
            <person name="Lage O.M."/>
            <person name="Pohl T."/>
            <person name="Merkel B.J."/>
            <person name="Hornburger P."/>
            <person name="Mueller R.-W."/>
            <person name="Bruemmer F."/>
            <person name="Labrenz M."/>
            <person name="Spormann A.M."/>
            <person name="Op den Camp H."/>
            <person name="Overmann J."/>
            <person name="Amann R."/>
            <person name="Jetten M.S.M."/>
            <person name="Mascher T."/>
            <person name="Medema M.H."/>
            <person name="Devos D.P."/>
            <person name="Kaster A.-K."/>
            <person name="Ovreas L."/>
            <person name="Rohde M."/>
            <person name="Galperin M.Y."/>
            <person name="Jogler C."/>
        </authorList>
    </citation>
    <scope>NUCLEOTIDE SEQUENCE [LARGE SCALE GENOMIC DNA]</scope>
    <source>
        <strain evidence="3 4">Pan44</strain>
    </source>
</reference>
<feature type="compositionally biased region" description="Pro residues" evidence="1">
    <location>
        <begin position="276"/>
        <end position="285"/>
    </location>
</feature>
<dbReference type="SUPFAM" id="SSF49879">
    <property type="entry name" value="SMAD/FHA domain"/>
    <property type="match status" value="1"/>
</dbReference>
<dbReference type="KEGG" id="ccos:Pan44_28630"/>
<dbReference type="Pfam" id="PF13360">
    <property type="entry name" value="PQQ_2"/>
    <property type="match status" value="2"/>
</dbReference>
<sequence>MPFLEIVHLNGEVERRPLEKQQPVTVGSHSSNDIRINEEGVETLHCRISWNKRAFEAVAAGIEGFEVNGSVVQKAVLKQGDVLRFGSVDLKFVESEAEGAAMPLVAALASPDSGTMSLKPLSDEVDVPDWLKGDSDKSPPAPKAESKTRSAEDSSKAASRPKVAKIIPETPKATSGASEKAKADKPRGEKPAAKSKAPRPPVDDDDDFGEFDLDAGLEALAQESRASHPVMPTFDEPSADTADYDRPVRSKSRPATAPASTPKSETPAELASPAAEGPPPAPAAPPKVDRVRDALRHQRRARPGEEDVLRSPLVIGLGSAAVVSLILAAIFYFVGFRRSVQEEFDFAKAQFNENKFTQAIEAFNLFLAKHGEGSLAEEANRIRGLAMVDEQITGAAPRFSEGMKNLKDFIAEHRDAEGYSDNAQRDVAKRAGDIALGASKAAGRVFDSALLDVARDAKSSLVTASSKETPPTELLKEIDRNLQVSAAAILKHNTNNEQYKQIEAAIAANKPLEALRLRRELLARYPDLETDKKIASITASTLEKERSLIREEALDRPALTDRLVEPQSLTLVYQARTRTDQVSVSRAIPVVSHGTLFGIDTVTGGPVWKHSVGVDTPFFPVRDSASNSLIAFNSPRQEVMRIDQNSGAILWRQPIEERASGRPLISEGQVFIPTVAGRLCRLELESGTLVSRLSFSQPISNPVAVETKDKGVRIIVSGDREVFYTLSARPFACTSVSYLGQPSQSIVAPLLALGPYVLACQNLSNDASRLRLITTEPTDQPLKEVASHEVAGQVLDAPVVRGRDLFVPSTNERVAAFQISDEMSQAPLVPGPKYEVKGAQPVVTQLSAAPDAQLFMASTAVRKLELKVDSLQPTQEAILLGKATQPLQFQDRLLFVARQRPFAESVVLTPIDRTSLTGEWQAITGARIIAASVAGGDNPSVVCVTESGQLFRVTPRSLEGGGFLSVAERLPLNEELVDPLLATTLGEGQLAIAGGLPEPKLWIVNRLGQIERTATLASPLQAAPVAMGKAILAPVNGRLQLLQAQGGQAAAQEYRLPGDLSGPTKWVQVFAADADSAAGVLENGIVLGVRLQKSPQAHLIESARYSLEAPLVSKPHFGGGMLAVAGANGRVAVLAAENLEPRGEAAFAGPIASGPWLAGEFVFVEPGDGTLQARSIARDLPAAWSLPLQNDRVAGAPIVRGADLLIPLQSGRLVRCDLASGEVRGATDLHAVLAGSPLVIGNGIYLTTLDGSLIRVPEEIQ</sequence>
<feature type="domain" description="FHA" evidence="2">
    <location>
        <begin position="24"/>
        <end position="77"/>
    </location>
</feature>
<feature type="region of interest" description="Disordered" evidence="1">
    <location>
        <begin position="117"/>
        <end position="288"/>
    </location>
</feature>
<dbReference type="InterPro" id="IPR011047">
    <property type="entry name" value="Quinoprotein_ADH-like_sf"/>
</dbReference>
<dbReference type="PROSITE" id="PS50006">
    <property type="entry name" value="FHA_DOMAIN"/>
    <property type="match status" value="1"/>
</dbReference>
<dbReference type="InterPro" id="IPR015943">
    <property type="entry name" value="WD40/YVTN_repeat-like_dom_sf"/>
</dbReference>
<dbReference type="InterPro" id="IPR002372">
    <property type="entry name" value="PQQ_rpt_dom"/>
</dbReference>
<proteinExistence type="predicted"/>
<dbReference type="Proteomes" id="UP000315700">
    <property type="component" value="Chromosome"/>
</dbReference>
<evidence type="ECO:0000313" key="4">
    <source>
        <dbReference type="Proteomes" id="UP000315700"/>
    </source>
</evidence>
<dbReference type="CDD" id="cd00060">
    <property type="entry name" value="FHA"/>
    <property type="match status" value="1"/>
</dbReference>
<protein>
    <submittedName>
        <fullName evidence="3">Outer membrane biogenesis protein BamB</fullName>
    </submittedName>
</protein>
<dbReference type="Gene3D" id="2.130.10.10">
    <property type="entry name" value="YVTN repeat-like/Quinoprotein amine dehydrogenase"/>
    <property type="match status" value="2"/>
</dbReference>
<name>A0A517SFA6_9PLAN</name>
<dbReference type="Pfam" id="PF00498">
    <property type="entry name" value="FHA"/>
    <property type="match status" value="1"/>
</dbReference>
<feature type="compositionally biased region" description="Acidic residues" evidence="1">
    <location>
        <begin position="203"/>
        <end position="215"/>
    </location>
</feature>
<evidence type="ECO:0000259" key="2">
    <source>
        <dbReference type="PROSITE" id="PS50006"/>
    </source>
</evidence>
<dbReference type="Gene3D" id="2.60.200.20">
    <property type="match status" value="1"/>
</dbReference>
<dbReference type="InterPro" id="IPR000253">
    <property type="entry name" value="FHA_dom"/>
</dbReference>
<keyword evidence="4" id="KW-1185">Reference proteome</keyword>
<accession>A0A517SFA6</accession>
<evidence type="ECO:0000256" key="1">
    <source>
        <dbReference type="SAM" id="MobiDB-lite"/>
    </source>
</evidence>
<dbReference type="InterPro" id="IPR008984">
    <property type="entry name" value="SMAD_FHA_dom_sf"/>
</dbReference>
<dbReference type="AlphaFoldDB" id="A0A517SFA6"/>
<dbReference type="OrthoDB" id="220723at2"/>
<dbReference type="RefSeq" id="WP_145030647.1">
    <property type="nucleotide sequence ID" value="NZ_CP036271.1"/>
</dbReference>
<evidence type="ECO:0000313" key="3">
    <source>
        <dbReference type="EMBL" id="QDT54825.1"/>
    </source>
</evidence>
<dbReference type="EMBL" id="CP036271">
    <property type="protein sequence ID" value="QDT54825.1"/>
    <property type="molecule type" value="Genomic_DNA"/>
</dbReference>
<dbReference type="SUPFAM" id="SSF50998">
    <property type="entry name" value="Quinoprotein alcohol dehydrogenase-like"/>
    <property type="match status" value="2"/>
</dbReference>
<feature type="compositionally biased region" description="Basic and acidic residues" evidence="1">
    <location>
        <begin position="179"/>
        <end position="192"/>
    </location>
</feature>